<dbReference type="KEGG" id="cci:CC1G_00699"/>
<sequence length="880" mass="97720">MSVPFAKGRPIPAEVLENIAYELVSATPLGIPSQIIPLLLTSKAIHGTLSIASGSSLYARICRLKFDVGAVSRRAFTPRISDLSDHLVQMCTLLKVLRTGDVYHEDVEEQLLSAYVAMLHNDGKNRAQLEHAGIVGFVDKFVRKRLHEGSEDNDMWPLDSIGNASVLWLMWMFATRDRLLNETPQQREEIIKLVLPFMVCPLRYASALVPPNHFTLPIGDSNPAQNRILTFDTPHGPYPLYHTERGSYLVLYYFRSSASFVEPLVAPVASLLFWSRRELDGALAIPTALPRTRASIGGSPGLTQEDLIEYNAHKSARLPNTVIWDWERGCPIRRAEDGTTSDWPDQDSERWDIDWWRARLCDGVFLKQPKFRLGPVYIRGILTGLWQGVQFNQSPMSFTTIASQRQHPLDLSEQSLLYSGRPLMFRLKEHGFIRTPASTTDAGRTERTCVPQAPPLHTPVETSMAGRIQRTTFPFDASLSNAWFPGPVGSLRWVDNGPPLDDGVLRDRFKARESLANGEKAKDPMPSVQLLVSNNSPFDPRNSSFISEGGGPIDAATLNGQPGKVFVYETYEKGKESVHARMLDARERYELSSSSAATSLSTASDTAAPSLGPQRHPGCLRCAERNAFLKNRKAKDAFGRRCLTKEQLDEAFSAVGMGRVSTPSADDMDSGDDTDVFDLDIEGDDDDETDEESGDEGDPTSAHHDTPISDLVPVSSSSLPPSGESTPAASTSSHSTSDAEFAPRDAGDDGDFDFDAEKGQPGVRDSKGRVHLEPIRRSHDRYRVEKCCDGIEDVVVTGEMDQRHRLAWGHNVYYGRVRPWDGMVAILRIGRDILGMPNTFLIYYGYIYGGDTFVGNWRYAARDPLSPNYECSFIMSKRDG</sequence>
<organism evidence="2 3">
    <name type="scientific">Coprinopsis cinerea (strain Okayama-7 / 130 / ATCC MYA-4618 / FGSC 9003)</name>
    <name type="common">Inky cap fungus</name>
    <name type="synonym">Hormographiella aspergillata</name>
    <dbReference type="NCBI Taxonomy" id="240176"/>
    <lineage>
        <taxon>Eukaryota</taxon>
        <taxon>Fungi</taxon>
        <taxon>Dikarya</taxon>
        <taxon>Basidiomycota</taxon>
        <taxon>Agaricomycotina</taxon>
        <taxon>Agaricomycetes</taxon>
        <taxon>Agaricomycetidae</taxon>
        <taxon>Agaricales</taxon>
        <taxon>Agaricineae</taxon>
        <taxon>Psathyrellaceae</taxon>
        <taxon>Coprinopsis</taxon>
    </lineage>
</organism>
<evidence type="ECO:0000313" key="2">
    <source>
        <dbReference type="EMBL" id="EAU92480.1"/>
    </source>
</evidence>
<dbReference type="InParanoid" id="A8N3Q4"/>
<evidence type="ECO:0000256" key="1">
    <source>
        <dbReference type="SAM" id="MobiDB-lite"/>
    </source>
</evidence>
<reference evidence="2 3" key="1">
    <citation type="journal article" date="2010" name="Proc. Natl. Acad. Sci. U.S.A.">
        <title>Insights into evolution of multicellular fungi from the assembled chromosomes of the mushroom Coprinopsis cinerea (Coprinus cinereus).</title>
        <authorList>
            <person name="Stajich J.E."/>
            <person name="Wilke S.K."/>
            <person name="Ahren D."/>
            <person name="Au C.H."/>
            <person name="Birren B.W."/>
            <person name="Borodovsky M."/>
            <person name="Burns C."/>
            <person name="Canback B."/>
            <person name="Casselton L.A."/>
            <person name="Cheng C.K."/>
            <person name="Deng J."/>
            <person name="Dietrich F.S."/>
            <person name="Fargo D.C."/>
            <person name="Farman M.L."/>
            <person name="Gathman A.C."/>
            <person name="Goldberg J."/>
            <person name="Guigo R."/>
            <person name="Hoegger P.J."/>
            <person name="Hooker J.B."/>
            <person name="Huggins A."/>
            <person name="James T.Y."/>
            <person name="Kamada T."/>
            <person name="Kilaru S."/>
            <person name="Kodira C."/>
            <person name="Kues U."/>
            <person name="Kupfer D."/>
            <person name="Kwan H.S."/>
            <person name="Lomsadze A."/>
            <person name="Li W."/>
            <person name="Lilly W.W."/>
            <person name="Ma L.J."/>
            <person name="Mackey A.J."/>
            <person name="Manning G."/>
            <person name="Martin F."/>
            <person name="Muraguchi H."/>
            <person name="Natvig D.O."/>
            <person name="Palmerini H."/>
            <person name="Ramesh M.A."/>
            <person name="Rehmeyer C.J."/>
            <person name="Roe B.A."/>
            <person name="Shenoy N."/>
            <person name="Stanke M."/>
            <person name="Ter-Hovhannisyan V."/>
            <person name="Tunlid A."/>
            <person name="Velagapudi R."/>
            <person name="Vision T.J."/>
            <person name="Zeng Q."/>
            <person name="Zolan M.E."/>
            <person name="Pukkila P.J."/>
        </authorList>
    </citation>
    <scope>NUCLEOTIDE SEQUENCE [LARGE SCALE GENOMIC DNA]</scope>
    <source>
        <strain evidence="3">Okayama-7 / 130 / ATCC MYA-4618 / FGSC 9003</strain>
    </source>
</reference>
<dbReference type="GeneID" id="6005951"/>
<feature type="region of interest" description="Disordered" evidence="1">
    <location>
        <begin position="594"/>
        <end position="618"/>
    </location>
</feature>
<accession>A8N3Q4</accession>
<dbReference type="VEuPathDB" id="FungiDB:CC1G_00699"/>
<dbReference type="RefSeq" id="XP_001829520.1">
    <property type="nucleotide sequence ID" value="XM_001829468.1"/>
</dbReference>
<dbReference type="STRING" id="240176.A8N3Q4"/>
<feature type="compositionally biased region" description="Acidic residues" evidence="1">
    <location>
        <begin position="666"/>
        <end position="698"/>
    </location>
</feature>
<comment type="caution">
    <text evidence="2">The sequence shown here is derived from an EMBL/GenBank/DDBJ whole genome shotgun (WGS) entry which is preliminary data.</text>
</comment>
<proteinExistence type="predicted"/>
<feature type="compositionally biased region" description="Low complexity" evidence="1">
    <location>
        <begin position="711"/>
        <end position="739"/>
    </location>
</feature>
<evidence type="ECO:0000313" key="3">
    <source>
        <dbReference type="Proteomes" id="UP000001861"/>
    </source>
</evidence>
<dbReference type="OrthoDB" id="5595695at2759"/>
<name>A8N3Q4_COPC7</name>
<keyword evidence="3" id="KW-1185">Reference proteome</keyword>
<dbReference type="AlphaFoldDB" id="A8N3Q4"/>
<dbReference type="EMBL" id="AACS02000001">
    <property type="protein sequence ID" value="EAU92480.1"/>
    <property type="molecule type" value="Genomic_DNA"/>
</dbReference>
<protein>
    <submittedName>
        <fullName evidence="2">Uncharacterized protein</fullName>
    </submittedName>
</protein>
<feature type="compositionally biased region" description="Low complexity" evidence="1">
    <location>
        <begin position="594"/>
        <end position="611"/>
    </location>
</feature>
<feature type="region of interest" description="Disordered" evidence="1">
    <location>
        <begin position="658"/>
        <end position="769"/>
    </location>
</feature>
<dbReference type="Proteomes" id="UP000001861">
    <property type="component" value="Unassembled WGS sequence"/>
</dbReference>
<gene>
    <name evidence="2" type="ORF">CC1G_00699</name>
</gene>
<dbReference type="OMA" id="TWESAFV"/>
<dbReference type="eggNOG" id="ENOG502QT17">
    <property type="taxonomic scope" value="Eukaryota"/>
</dbReference>